<dbReference type="Proteomes" id="UP000199036">
    <property type="component" value="Unassembled WGS sequence"/>
</dbReference>
<keyword evidence="1" id="KW-1133">Transmembrane helix</keyword>
<keyword evidence="1" id="KW-0472">Membrane</keyword>
<dbReference type="EMBL" id="FOVI01000023">
    <property type="protein sequence ID" value="SFO15659.1"/>
    <property type="molecule type" value="Genomic_DNA"/>
</dbReference>
<keyword evidence="1" id="KW-0812">Transmembrane</keyword>
<reference evidence="3" key="1">
    <citation type="submission" date="2016-10" db="EMBL/GenBank/DDBJ databases">
        <authorList>
            <person name="Varghese N."/>
            <person name="Submissions S."/>
        </authorList>
    </citation>
    <scope>NUCLEOTIDE SEQUENCE [LARGE SCALE GENOMIC DNA]</scope>
    <source>
        <strain evidence="3">DS-12</strain>
    </source>
</reference>
<name>A0A1I5EW67_9FLAO</name>
<dbReference type="AlphaFoldDB" id="A0A1I5EW67"/>
<evidence type="ECO:0000313" key="2">
    <source>
        <dbReference type="EMBL" id="SFO15659.1"/>
    </source>
</evidence>
<feature type="transmembrane region" description="Helical" evidence="1">
    <location>
        <begin position="12"/>
        <end position="38"/>
    </location>
</feature>
<evidence type="ECO:0000256" key="1">
    <source>
        <dbReference type="SAM" id="Phobius"/>
    </source>
</evidence>
<evidence type="ECO:0000313" key="3">
    <source>
        <dbReference type="Proteomes" id="UP000199036"/>
    </source>
</evidence>
<keyword evidence="3" id="KW-1185">Reference proteome</keyword>
<organism evidence="2 3">
    <name type="scientific">Paenimyroides ummariense</name>
    <dbReference type="NCBI Taxonomy" id="913024"/>
    <lineage>
        <taxon>Bacteria</taxon>
        <taxon>Pseudomonadati</taxon>
        <taxon>Bacteroidota</taxon>
        <taxon>Flavobacteriia</taxon>
        <taxon>Flavobacteriales</taxon>
        <taxon>Flavobacteriaceae</taxon>
        <taxon>Paenimyroides</taxon>
    </lineage>
</organism>
<sequence length="45" mass="5185">MKKGKLYVAPLIIYLGGLAFSYKPGTSFAFYLVIIFLFKPQTYLY</sequence>
<protein>
    <submittedName>
        <fullName evidence="2">Uncharacterized protein</fullName>
    </submittedName>
</protein>
<proteinExistence type="predicted"/>
<gene>
    <name evidence="2" type="ORF">SAMN05421741_1238</name>
</gene>
<accession>A0A1I5EW67</accession>